<proteinExistence type="predicted"/>
<keyword evidence="4" id="KW-1185">Reference proteome</keyword>
<dbReference type="HOGENOM" id="CLU_030006_15_1_9"/>
<dbReference type="InterPro" id="IPR018476">
    <property type="entry name" value="GlyceroP-diester-Pdiesterase_M"/>
</dbReference>
<dbReference type="EMBL" id="ADLN01000120">
    <property type="protein sequence ID" value="EHI57294.1"/>
    <property type="molecule type" value="Genomic_DNA"/>
</dbReference>
<keyword evidence="1" id="KW-1133">Transmembrane helix</keyword>
<feature type="domain" description="GP-PDE" evidence="2">
    <location>
        <begin position="351"/>
        <end position="582"/>
    </location>
</feature>
<dbReference type="OrthoDB" id="384721at2"/>
<dbReference type="Pfam" id="PF10110">
    <property type="entry name" value="GPDPase_memb"/>
    <property type="match status" value="1"/>
</dbReference>
<protein>
    <recommendedName>
        <fullName evidence="2">GP-PDE domain-containing protein</fullName>
    </recommendedName>
</protein>
<organism evidence="3 4">
    <name type="scientific">Hungatella hathewayi WAL-18680</name>
    <dbReference type="NCBI Taxonomy" id="742737"/>
    <lineage>
        <taxon>Bacteria</taxon>
        <taxon>Bacillati</taxon>
        <taxon>Bacillota</taxon>
        <taxon>Clostridia</taxon>
        <taxon>Lachnospirales</taxon>
        <taxon>Lachnospiraceae</taxon>
        <taxon>Hungatella</taxon>
    </lineage>
</organism>
<evidence type="ECO:0000259" key="2">
    <source>
        <dbReference type="PROSITE" id="PS51704"/>
    </source>
</evidence>
<feature type="transmembrane region" description="Helical" evidence="1">
    <location>
        <begin position="319"/>
        <end position="338"/>
    </location>
</feature>
<dbReference type="PANTHER" id="PTHR46211:SF8">
    <property type="entry name" value="PHOSPHODIESTERASE"/>
    <property type="match status" value="1"/>
</dbReference>
<dbReference type="Proteomes" id="UP000005384">
    <property type="component" value="Unassembled WGS sequence"/>
</dbReference>
<sequence>MKTLTKETYQMIKLNLKNLLIFEVVYRLITGSVFLQAVNYGLRFSLRMAGYSYLTMGNLGHFLIKPWTILVILGITLVGLLLMMIEAGGLIAAYSSAAYSLRLSPVDILLEGVGNLVDEIKKRNVKLFGVVFIEIVLINSYYLYRILSHVKPLDFMMKTMLGEGWVRVLLLVVAIVFIVIAIPSTFAPHGCMIERKSFRDSMNLSRDLLAGRRKLAVPQFVLYQVFLVLGLIGCYLLCMVFAGVFVVTFVDKALEFAFLMEAGARIEWALLFIASIVSGVVYFASVTVWYYQMHNRVRHEARWDFNYGQDRALSRKNGVIVVAVLGIASGVCLFDTAYNGNIFTKAVVVETEITAHRGSSKTAPENTLEALAAAVEEMADRVEIDVQETADGLVVLSHDSTLKRTAGVNKRTADLTYDELLHLDVGSWFSKEFEGTRIPTLEAVMDYAKGKIDLNIEIKNLGNASGLPEKVLELVNDHEMQEQCVITSTNLNYLRRIKELQPEIRTGYILSAAYGEYYNNEDIDFISIRSNFVTESMMEKCHEAGKTVHAWTVNSKDEMERLRVLGVDNVITDYPVRAREVLYREDVTESLLEYLRVLLK</sequence>
<keyword evidence="1" id="KW-0812">Transmembrane</keyword>
<accession>G5ILM5</accession>
<comment type="caution">
    <text evidence="3">The sequence shown here is derived from an EMBL/GenBank/DDBJ whole genome shotgun (WGS) entry which is preliminary data.</text>
</comment>
<evidence type="ECO:0000313" key="4">
    <source>
        <dbReference type="Proteomes" id="UP000005384"/>
    </source>
</evidence>
<dbReference type="InterPro" id="IPR017946">
    <property type="entry name" value="PLC-like_Pdiesterase_TIM-brl"/>
</dbReference>
<dbReference type="SUPFAM" id="SSF51695">
    <property type="entry name" value="PLC-like phosphodiesterases"/>
    <property type="match status" value="1"/>
</dbReference>
<dbReference type="RefSeq" id="WP_006782391.1">
    <property type="nucleotide sequence ID" value="NZ_CP040506.1"/>
</dbReference>
<dbReference type="PROSITE" id="PS51704">
    <property type="entry name" value="GP_PDE"/>
    <property type="match status" value="1"/>
</dbReference>
<dbReference type="CDD" id="cd08579">
    <property type="entry name" value="GDPD_memb_like"/>
    <property type="match status" value="1"/>
</dbReference>
<dbReference type="PATRIC" id="fig|742737.3.peg.4388"/>
<feature type="transmembrane region" description="Helical" evidence="1">
    <location>
        <begin position="164"/>
        <end position="187"/>
    </location>
</feature>
<feature type="transmembrane region" description="Helical" evidence="1">
    <location>
        <begin position="268"/>
        <end position="291"/>
    </location>
</feature>
<feature type="transmembrane region" description="Helical" evidence="1">
    <location>
        <begin position="125"/>
        <end position="144"/>
    </location>
</feature>
<dbReference type="AlphaFoldDB" id="G5ILM5"/>
<dbReference type="InterPro" id="IPR030395">
    <property type="entry name" value="GP_PDE_dom"/>
</dbReference>
<dbReference type="GO" id="GO:0008081">
    <property type="term" value="F:phosphoric diester hydrolase activity"/>
    <property type="evidence" value="ECO:0007669"/>
    <property type="project" value="InterPro"/>
</dbReference>
<keyword evidence="1" id="KW-0472">Membrane</keyword>
<feature type="transmembrane region" description="Helical" evidence="1">
    <location>
        <begin position="20"/>
        <end position="42"/>
    </location>
</feature>
<dbReference type="Gene3D" id="3.20.20.190">
    <property type="entry name" value="Phosphatidylinositol (PI) phosphodiesterase"/>
    <property type="match status" value="1"/>
</dbReference>
<feature type="transmembrane region" description="Helical" evidence="1">
    <location>
        <begin position="220"/>
        <end position="248"/>
    </location>
</feature>
<dbReference type="GO" id="GO:0006629">
    <property type="term" value="P:lipid metabolic process"/>
    <property type="evidence" value="ECO:0007669"/>
    <property type="project" value="InterPro"/>
</dbReference>
<gene>
    <name evidence="3" type="ORF">HMPREF9473_04403</name>
</gene>
<reference evidence="3 4" key="1">
    <citation type="submission" date="2011-08" db="EMBL/GenBank/DDBJ databases">
        <title>The Genome Sequence of Clostridium hathewayi WAL-18680.</title>
        <authorList>
            <consortium name="The Broad Institute Genome Sequencing Platform"/>
            <person name="Earl A."/>
            <person name="Ward D."/>
            <person name="Feldgarden M."/>
            <person name="Gevers D."/>
            <person name="Finegold S.M."/>
            <person name="Summanen P.H."/>
            <person name="Molitoris D.R."/>
            <person name="Song M."/>
            <person name="Daigneault M."/>
            <person name="Allen-Vercoe E."/>
            <person name="Young S.K."/>
            <person name="Zeng Q."/>
            <person name="Gargeya S."/>
            <person name="Fitzgerald M."/>
            <person name="Haas B."/>
            <person name="Abouelleil A."/>
            <person name="Alvarado L."/>
            <person name="Arachchi H.M."/>
            <person name="Berlin A."/>
            <person name="Brown A."/>
            <person name="Chapman S.B."/>
            <person name="Chen Z."/>
            <person name="Dunbar C."/>
            <person name="Freedman E."/>
            <person name="Gearin G."/>
            <person name="Gellesch M."/>
            <person name="Goldberg J."/>
            <person name="Griggs A."/>
            <person name="Gujja S."/>
            <person name="Heiman D."/>
            <person name="Howarth C."/>
            <person name="Larson L."/>
            <person name="Lui A."/>
            <person name="MacDonald P.J.P."/>
            <person name="Montmayeur A."/>
            <person name="Murphy C."/>
            <person name="Neiman D."/>
            <person name="Pearson M."/>
            <person name="Priest M."/>
            <person name="Roberts A."/>
            <person name="Saif S."/>
            <person name="Shea T."/>
            <person name="Shenoy N."/>
            <person name="Sisk P."/>
            <person name="Stolte C."/>
            <person name="Sykes S."/>
            <person name="Wortman J."/>
            <person name="Nusbaum C."/>
            <person name="Birren B."/>
        </authorList>
    </citation>
    <scope>NUCLEOTIDE SEQUENCE [LARGE SCALE GENOMIC DNA]</scope>
    <source>
        <strain evidence="3 4">WAL-18680</strain>
    </source>
</reference>
<dbReference type="Pfam" id="PF03009">
    <property type="entry name" value="GDPD"/>
    <property type="match status" value="1"/>
</dbReference>
<dbReference type="PANTHER" id="PTHR46211">
    <property type="entry name" value="GLYCEROPHOSPHORYL DIESTER PHOSPHODIESTERASE"/>
    <property type="match status" value="1"/>
</dbReference>
<evidence type="ECO:0000256" key="1">
    <source>
        <dbReference type="SAM" id="Phobius"/>
    </source>
</evidence>
<evidence type="ECO:0000313" key="3">
    <source>
        <dbReference type="EMBL" id="EHI57294.1"/>
    </source>
</evidence>
<feature type="transmembrane region" description="Helical" evidence="1">
    <location>
        <begin position="62"/>
        <end position="85"/>
    </location>
</feature>
<name>G5ILM5_9FIRM</name>